<dbReference type="NCBIfam" id="TIGR01727">
    <property type="entry name" value="oligo_HPY"/>
    <property type="match status" value="1"/>
</dbReference>
<dbReference type="GO" id="GO:0016887">
    <property type="term" value="F:ATP hydrolysis activity"/>
    <property type="evidence" value="ECO:0007669"/>
    <property type="project" value="InterPro"/>
</dbReference>
<dbReference type="SMART" id="SM00382">
    <property type="entry name" value="AAA"/>
    <property type="match status" value="2"/>
</dbReference>
<dbReference type="CDD" id="cd03257">
    <property type="entry name" value="ABC_NikE_OppD_transporters"/>
    <property type="match status" value="2"/>
</dbReference>
<dbReference type="InterPro" id="IPR050319">
    <property type="entry name" value="ABC_transp_ATP-bind"/>
</dbReference>
<dbReference type="InterPro" id="IPR003439">
    <property type="entry name" value="ABC_transporter-like_ATP-bd"/>
</dbReference>
<dbReference type="PROSITE" id="PS00211">
    <property type="entry name" value="ABC_TRANSPORTER_1"/>
    <property type="match status" value="1"/>
</dbReference>
<dbReference type="NCBIfam" id="NF008453">
    <property type="entry name" value="PRK11308.1"/>
    <property type="match status" value="2"/>
</dbReference>
<evidence type="ECO:0000256" key="1">
    <source>
        <dbReference type="ARBA" id="ARBA00022448"/>
    </source>
</evidence>
<dbReference type="InterPro" id="IPR013563">
    <property type="entry name" value="Oligopep_ABC_C"/>
</dbReference>
<protein>
    <submittedName>
        <fullName evidence="5">Glutathione import ATP-binding protein GsiA</fullName>
    </submittedName>
</protein>
<dbReference type="InterPro" id="IPR003593">
    <property type="entry name" value="AAA+_ATPase"/>
</dbReference>
<keyword evidence="3 5" id="KW-0067">ATP-binding</keyword>
<dbReference type="GO" id="GO:0005524">
    <property type="term" value="F:ATP binding"/>
    <property type="evidence" value="ECO:0007669"/>
    <property type="project" value="UniProtKB-KW"/>
</dbReference>
<evidence type="ECO:0000259" key="4">
    <source>
        <dbReference type="PROSITE" id="PS50893"/>
    </source>
</evidence>
<proteinExistence type="predicted"/>
<gene>
    <name evidence="5" type="ORF">GBAR_LOCUS8248</name>
</gene>
<dbReference type="SUPFAM" id="SSF52540">
    <property type="entry name" value="P-loop containing nucleoside triphosphate hydrolases"/>
    <property type="match status" value="2"/>
</dbReference>
<dbReference type="AlphaFoldDB" id="A0AA35RK06"/>
<dbReference type="PANTHER" id="PTHR43776:SF8">
    <property type="entry name" value="ABC TRANSPORTER, ATP-BINDING PROTEIN"/>
    <property type="match status" value="1"/>
</dbReference>
<dbReference type="Pfam" id="PF08352">
    <property type="entry name" value="oligo_HPY"/>
    <property type="match status" value="2"/>
</dbReference>
<organism evidence="5 6">
    <name type="scientific">Geodia barretti</name>
    <name type="common">Barrett's horny sponge</name>
    <dbReference type="NCBI Taxonomy" id="519541"/>
    <lineage>
        <taxon>Eukaryota</taxon>
        <taxon>Metazoa</taxon>
        <taxon>Porifera</taxon>
        <taxon>Demospongiae</taxon>
        <taxon>Heteroscleromorpha</taxon>
        <taxon>Tetractinellida</taxon>
        <taxon>Astrophorina</taxon>
        <taxon>Geodiidae</taxon>
        <taxon>Geodia</taxon>
    </lineage>
</organism>
<dbReference type="GO" id="GO:0015833">
    <property type="term" value="P:peptide transport"/>
    <property type="evidence" value="ECO:0007669"/>
    <property type="project" value="InterPro"/>
</dbReference>
<evidence type="ECO:0000256" key="2">
    <source>
        <dbReference type="ARBA" id="ARBA00022741"/>
    </source>
</evidence>
<reference evidence="5" key="1">
    <citation type="submission" date="2023-03" db="EMBL/GenBank/DDBJ databases">
        <authorList>
            <person name="Steffen K."/>
            <person name="Cardenas P."/>
        </authorList>
    </citation>
    <scope>NUCLEOTIDE SEQUENCE</scope>
</reference>
<evidence type="ECO:0000313" key="6">
    <source>
        <dbReference type="Proteomes" id="UP001174909"/>
    </source>
</evidence>
<dbReference type="PROSITE" id="PS50893">
    <property type="entry name" value="ABC_TRANSPORTER_2"/>
    <property type="match status" value="2"/>
</dbReference>
<keyword evidence="2" id="KW-0547">Nucleotide-binding</keyword>
<name>A0AA35RK06_GEOBA</name>
<feature type="domain" description="ABC transporter" evidence="4">
    <location>
        <begin position="285"/>
        <end position="536"/>
    </location>
</feature>
<keyword evidence="6" id="KW-1185">Reference proteome</keyword>
<dbReference type="NCBIfam" id="NF007739">
    <property type="entry name" value="PRK10419.1"/>
    <property type="match status" value="2"/>
</dbReference>
<dbReference type="InterPro" id="IPR027417">
    <property type="entry name" value="P-loop_NTPase"/>
</dbReference>
<dbReference type="Pfam" id="PF00005">
    <property type="entry name" value="ABC_tran"/>
    <property type="match status" value="2"/>
</dbReference>
<dbReference type="InterPro" id="IPR017871">
    <property type="entry name" value="ABC_transporter-like_CS"/>
</dbReference>
<dbReference type="FunFam" id="3.40.50.300:FF:000016">
    <property type="entry name" value="Oligopeptide ABC transporter ATP-binding component"/>
    <property type="match status" value="2"/>
</dbReference>
<dbReference type="EMBL" id="CASHTH010001226">
    <property type="protein sequence ID" value="CAI8012935.1"/>
    <property type="molecule type" value="Genomic_DNA"/>
</dbReference>
<dbReference type="Gene3D" id="3.40.50.300">
    <property type="entry name" value="P-loop containing nucleotide triphosphate hydrolases"/>
    <property type="match status" value="2"/>
</dbReference>
<feature type="domain" description="ABC transporter" evidence="4">
    <location>
        <begin position="14"/>
        <end position="265"/>
    </location>
</feature>
<keyword evidence="1" id="KW-0813">Transport</keyword>
<sequence length="601" mass="66523">MTTSATENTAPVVLKVDGLKTYFETRWGTVKAVDGVTFDLRRGETLGIVGESGSGKSVTMLSLMRLIPEPPGRIVDGQILLEGQDLVQLSDKEMSQIRGSQIALIIQDPMTSLNPVFSIGNQVGEAIKIHQDIPKSTVLQQVLNVLRKVNIPAAETRVRDYPHQMSGGMRQRVVGAIGISCEPIVLIADEPTTSLDVTIQAQYLKLLKELQEASDIGLIFITHDFGIVAKMCDRVAVMYAGRIVEMGDVRDIFNNPSHPYTEALLSSVPKLEANPATQTTNEVLLEAEGLKKYFPVTKGLLISKVTGWIKAVDGVSFQVRAGETLGIVGESGCGKSTTAKMLLMLEEPTEGTIRYQGQEIRNASSEQRRAYRSSVQAVFQDPWSSLNPRMRVRDLIAEPMVINLNLSRREMQDRVTKLLGDVGLSNYHANLYPHEFSGGQRQRLAIARALSVEPRVIVLDEPVSALDVSIRAQIMNLLKDLQEEYNVSYLLIAHHLATVRYMCDWVAVMYLGQIVEFGPTKELFQNASHPYTKALMNAALPSHPDIEQEEMILTGEVPSPLNPPEGCRFHPRCPFVMERCSRDIPEVTELAPGHVVSCHLY</sequence>
<dbReference type="Proteomes" id="UP001174909">
    <property type="component" value="Unassembled WGS sequence"/>
</dbReference>
<evidence type="ECO:0000256" key="3">
    <source>
        <dbReference type="ARBA" id="ARBA00022840"/>
    </source>
</evidence>
<dbReference type="PANTHER" id="PTHR43776">
    <property type="entry name" value="TRANSPORT ATP-BINDING PROTEIN"/>
    <property type="match status" value="1"/>
</dbReference>
<evidence type="ECO:0000313" key="5">
    <source>
        <dbReference type="EMBL" id="CAI8012935.1"/>
    </source>
</evidence>
<dbReference type="GO" id="GO:0055085">
    <property type="term" value="P:transmembrane transport"/>
    <property type="evidence" value="ECO:0007669"/>
    <property type="project" value="UniProtKB-ARBA"/>
</dbReference>
<accession>A0AA35RK06</accession>
<comment type="caution">
    <text evidence="5">The sequence shown here is derived from an EMBL/GenBank/DDBJ whole genome shotgun (WGS) entry which is preliminary data.</text>
</comment>